<dbReference type="SUPFAM" id="SSF51905">
    <property type="entry name" value="FAD/NAD(P)-binding domain"/>
    <property type="match status" value="1"/>
</dbReference>
<name>M9RCF1_9RHOB</name>
<reference evidence="2 3" key="1">
    <citation type="journal article" date="2013" name="PLoS ONE">
        <title>Poles Apart: Arctic and Antarctic Octadecabacter strains Share High Genome Plasticity and a New Type of Xanthorhodopsin.</title>
        <authorList>
            <person name="Vollmers J."/>
            <person name="Voget S."/>
            <person name="Dietrich S."/>
            <person name="Gollnow K."/>
            <person name="Smits M."/>
            <person name="Meyer K."/>
            <person name="Brinkhoff T."/>
            <person name="Simon M."/>
            <person name="Daniel R."/>
        </authorList>
    </citation>
    <scope>NUCLEOTIDE SEQUENCE [LARGE SCALE GENOMIC DNA]</scope>
    <source>
        <strain evidence="2 3">307</strain>
    </source>
</reference>
<evidence type="ECO:0000259" key="1">
    <source>
        <dbReference type="Pfam" id="PF01593"/>
    </source>
</evidence>
<dbReference type="OrthoDB" id="5792777at2"/>
<protein>
    <recommendedName>
        <fullName evidence="1">Amine oxidase domain-containing protein</fullName>
    </recommendedName>
</protein>
<dbReference type="AlphaFoldDB" id="M9RCF1"/>
<dbReference type="InterPro" id="IPR002937">
    <property type="entry name" value="Amino_oxidase"/>
</dbReference>
<evidence type="ECO:0000313" key="3">
    <source>
        <dbReference type="Proteomes" id="UP000005307"/>
    </source>
</evidence>
<evidence type="ECO:0000313" key="2">
    <source>
        <dbReference type="EMBL" id="AGI69867.1"/>
    </source>
</evidence>
<dbReference type="Gene3D" id="3.50.50.60">
    <property type="entry name" value="FAD/NAD(P)-binding domain"/>
    <property type="match status" value="1"/>
</dbReference>
<dbReference type="Gene3D" id="3.90.660.10">
    <property type="match status" value="1"/>
</dbReference>
<organism evidence="2 3">
    <name type="scientific">Octadecabacter antarcticus 307</name>
    <dbReference type="NCBI Taxonomy" id="391626"/>
    <lineage>
        <taxon>Bacteria</taxon>
        <taxon>Pseudomonadati</taxon>
        <taxon>Pseudomonadota</taxon>
        <taxon>Alphaproteobacteria</taxon>
        <taxon>Rhodobacterales</taxon>
        <taxon>Roseobacteraceae</taxon>
        <taxon>Octadecabacter</taxon>
    </lineage>
</organism>
<dbReference type="InterPro" id="IPR036188">
    <property type="entry name" value="FAD/NAD-bd_sf"/>
</dbReference>
<dbReference type="HOGENOM" id="CLU_036034_0_0_5"/>
<dbReference type="PANTHER" id="PTHR16128">
    <property type="entry name" value="FAD/NAD(P)-BINDING OXIDOREDUCTASE FAMILY PROTEIN"/>
    <property type="match status" value="1"/>
</dbReference>
<dbReference type="GO" id="GO:0016491">
    <property type="term" value="F:oxidoreductase activity"/>
    <property type="evidence" value="ECO:0007669"/>
    <property type="project" value="InterPro"/>
</dbReference>
<dbReference type="Proteomes" id="UP000005307">
    <property type="component" value="Chromosome"/>
</dbReference>
<dbReference type="eggNOG" id="COG3380">
    <property type="taxonomic scope" value="Bacteria"/>
</dbReference>
<sequence>MTPVIIIGAGMAGLACARRLADAGMAPIVLDKGRGIGGRVATRRAGDLQFDHGAQYVNAHGAGFASVLEAQETAGALAGWADGTGRTHMVGVPGMSALPKALGSGLDIRQNTQVLRLTPDAGGWLLHLADGTLRAASVVVTVPAPQVAALVGADHPLVARLGAVQMAPCLTLMAAVPGPAPFRTRKDADDPLSWIAQDSAKPGRPQGHGTLWVAQAGLAFSTAHLEDDPATLTARMLPLLCDSLGASHDTVTHASTHRWRYARVVQPLGQPFLCSDDASLYLGGDWCLGARVEAAWDSGTAIGADLLAQNKRVR</sequence>
<keyword evidence="3" id="KW-1185">Reference proteome</keyword>
<dbReference type="KEGG" id="oat:OAN307_c45100"/>
<dbReference type="PANTHER" id="PTHR16128:SF5">
    <property type="entry name" value="FAD_NAD(P)-BINDING OXIDOREDUCTASE FAMILY PROTEIN"/>
    <property type="match status" value="1"/>
</dbReference>
<proteinExistence type="predicted"/>
<dbReference type="Pfam" id="PF01593">
    <property type="entry name" value="Amino_oxidase"/>
    <property type="match status" value="1"/>
</dbReference>
<gene>
    <name evidence="2" type="ORF">OAN307_c45100</name>
</gene>
<dbReference type="Pfam" id="PF13450">
    <property type="entry name" value="NAD_binding_8"/>
    <property type="match status" value="1"/>
</dbReference>
<dbReference type="EMBL" id="CP003740">
    <property type="protein sequence ID" value="AGI69867.1"/>
    <property type="molecule type" value="Genomic_DNA"/>
</dbReference>
<accession>M9RCF1</accession>
<feature type="domain" description="Amine oxidase" evidence="1">
    <location>
        <begin position="82"/>
        <end position="300"/>
    </location>
</feature>
<dbReference type="STRING" id="391626.OAN307_c45100"/>
<dbReference type="RefSeq" id="WP_015501759.1">
    <property type="nucleotide sequence ID" value="NC_020911.1"/>
</dbReference>